<name>D7EBI3_METEZ</name>
<dbReference type="STRING" id="644295.Metev_1996"/>
<accession>D7EBI3</accession>
<evidence type="ECO:0008006" key="3">
    <source>
        <dbReference type="Google" id="ProtNLM"/>
    </source>
</evidence>
<dbReference type="OrthoDB" id="144444at2157"/>
<dbReference type="AlphaFoldDB" id="D7EBI3"/>
<evidence type="ECO:0000313" key="1">
    <source>
        <dbReference type="EMBL" id="ADI74825.1"/>
    </source>
</evidence>
<dbReference type="EMBL" id="CP002069">
    <property type="protein sequence ID" value="ADI74825.1"/>
    <property type="molecule type" value="Genomic_DNA"/>
</dbReference>
<dbReference type="Pfam" id="PF10967">
    <property type="entry name" value="DUF2769"/>
    <property type="match status" value="1"/>
</dbReference>
<gene>
    <name evidence="1" type="ordered locus">Metev_1996</name>
</gene>
<dbReference type="Proteomes" id="UP000000391">
    <property type="component" value="Chromosome"/>
</dbReference>
<sequence length="76" mass="8528">MVNSNNHGRYFGICPSYHHAKACKCTVCPSYPQTGEMMFCARGTNKPSGKELGCLCSECELYKKFRLEGGYFCQNT</sequence>
<keyword evidence="2" id="KW-1185">Reference proteome</keyword>
<dbReference type="InterPro" id="IPR020075">
    <property type="entry name" value="Uncharacterised_AF2234"/>
</dbReference>
<proteinExistence type="predicted"/>
<dbReference type="HOGENOM" id="CLU_2565820_0_0_2"/>
<evidence type="ECO:0000313" key="2">
    <source>
        <dbReference type="Proteomes" id="UP000000391"/>
    </source>
</evidence>
<protein>
    <recommendedName>
        <fullName evidence="3">DUF2769 domain-containing protein</fullName>
    </recommendedName>
</protein>
<dbReference type="KEGG" id="mev:Metev_1996"/>
<organism evidence="1 2">
    <name type="scientific">Methanohalobium evestigatum (strain ATCC BAA-1072 / DSM 3721 / NBRC 107634 / OCM 161 / Z-7303)</name>
    <dbReference type="NCBI Taxonomy" id="644295"/>
    <lineage>
        <taxon>Archaea</taxon>
        <taxon>Methanobacteriati</taxon>
        <taxon>Methanobacteriota</taxon>
        <taxon>Stenosarchaea group</taxon>
        <taxon>Methanomicrobia</taxon>
        <taxon>Methanosarcinales</taxon>
        <taxon>Methanosarcinaceae</taxon>
        <taxon>Methanohalobium</taxon>
    </lineage>
</organism>
<reference evidence="1 2" key="1">
    <citation type="submission" date="2010-06" db="EMBL/GenBank/DDBJ databases">
        <title>Complete sequence chromosome of Methanohalobium evestigatum Z-7303.</title>
        <authorList>
            <consortium name="US DOE Joint Genome Institute"/>
            <person name="Lucas S."/>
            <person name="Copeland A."/>
            <person name="Lapidus A."/>
            <person name="Cheng J.-F."/>
            <person name="Bruce D."/>
            <person name="Goodwin L."/>
            <person name="Pitluck S."/>
            <person name="Saunders E."/>
            <person name="Detter J.C."/>
            <person name="Han C."/>
            <person name="Tapia R."/>
            <person name="Land M."/>
            <person name="Hauser L."/>
            <person name="Kyrpides N."/>
            <person name="Mikhailova N."/>
            <person name="Sieprawska-Lupa M."/>
            <person name="Whitman W.B."/>
            <person name="Anderson I."/>
            <person name="Woyke T."/>
        </authorList>
    </citation>
    <scope>NUCLEOTIDE SEQUENCE [LARGE SCALE GENOMIC DNA]</scope>
    <source>
        <strain evidence="2">ATCC BAA-1072 / DSM 3721 / NBRC 107634 / OCM 161 / Z-7303</strain>
    </source>
</reference>